<evidence type="ECO:0000256" key="5">
    <source>
        <dbReference type="ARBA" id="ARBA00023163"/>
    </source>
</evidence>
<dbReference type="OrthoDB" id="1928614at2759"/>
<dbReference type="InterPro" id="IPR044827">
    <property type="entry name" value="GBF-like"/>
</dbReference>
<dbReference type="InterPro" id="IPR004827">
    <property type="entry name" value="bZIP"/>
</dbReference>
<dbReference type="GO" id="GO:0003700">
    <property type="term" value="F:DNA-binding transcription factor activity"/>
    <property type="evidence" value="ECO:0007669"/>
    <property type="project" value="InterPro"/>
</dbReference>
<evidence type="ECO:0000313" key="9">
    <source>
        <dbReference type="EMBL" id="KZV28441.1"/>
    </source>
</evidence>
<evidence type="ECO:0000256" key="2">
    <source>
        <dbReference type="ARBA" id="ARBA00007163"/>
    </source>
</evidence>
<dbReference type="EMBL" id="KV010132">
    <property type="protein sequence ID" value="KZV28441.1"/>
    <property type="molecule type" value="Genomic_DNA"/>
</dbReference>
<feature type="region of interest" description="Disordered" evidence="7">
    <location>
        <begin position="97"/>
        <end position="117"/>
    </location>
</feature>
<dbReference type="GO" id="GO:0005634">
    <property type="term" value="C:nucleus"/>
    <property type="evidence" value="ECO:0007669"/>
    <property type="project" value="UniProtKB-SubCell"/>
</dbReference>
<evidence type="ECO:0000256" key="3">
    <source>
        <dbReference type="ARBA" id="ARBA00023015"/>
    </source>
</evidence>
<sequence>MECGEAYKRIAEPVENFTMLTFELEAAEALAGMARSFSLPGEFERRSSCQQVDTGAAVISPQTSQALGGQEFSRETSAMVAGPSSTLKIVETTPNQACNTSNQSKVSGTSRHNLTEAEKEAQRLRRVLANRESARRTIRHRQAMYLELTGKAANLSKENTYLKQERELAVNKYNYLKDKNEFLKAQIAKRKHDGAGHIHDRPKSSHTEISSSAAIIPICLHNRPSLVPFFWPFKSQCASSTDFINASRFHKPVWDELFLSQGQECSTAITKPRPPFFILPVPWLPLPLSRDGKLEFYPATKDQQHEHPSIHQCPMCLSSSTSVHEDTGLGLYNLARAIPASNGHGAGFHFPSDYRKHSFLDKNHRGPFSSSRKPG</sequence>
<keyword evidence="10" id="KW-1185">Reference proteome</keyword>
<accession>A0A2Z7B285</accession>
<evidence type="ECO:0000256" key="7">
    <source>
        <dbReference type="SAM" id="MobiDB-lite"/>
    </source>
</evidence>
<protein>
    <recommendedName>
        <fullName evidence="8">BZIP domain-containing protein</fullName>
    </recommendedName>
</protein>
<gene>
    <name evidence="9" type="ORF">F511_03244</name>
</gene>
<keyword evidence="6" id="KW-0539">Nucleus</keyword>
<name>A0A2Z7B285_9LAMI</name>
<evidence type="ECO:0000256" key="1">
    <source>
        <dbReference type="ARBA" id="ARBA00004123"/>
    </source>
</evidence>
<keyword evidence="5" id="KW-0804">Transcription</keyword>
<dbReference type="CDD" id="cd14702">
    <property type="entry name" value="bZIP_plant_GBF1"/>
    <property type="match status" value="1"/>
</dbReference>
<evidence type="ECO:0000256" key="4">
    <source>
        <dbReference type="ARBA" id="ARBA00023125"/>
    </source>
</evidence>
<dbReference type="PANTHER" id="PTHR45967:SF28">
    <property type="entry name" value="BASIC-LEUCINE ZIPPER (BZIP) TRANSCRIPTION FACTOR FAMILY PROTEIN"/>
    <property type="match status" value="1"/>
</dbReference>
<comment type="subcellular location">
    <subcellularLocation>
        <location evidence="1">Nucleus</location>
    </subcellularLocation>
</comment>
<dbReference type="AlphaFoldDB" id="A0A2Z7B285"/>
<keyword evidence="4" id="KW-0238">DNA-binding</keyword>
<dbReference type="SMART" id="SM00338">
    <property type="entry name" value="BRLZ"/>
    <property type="match status" value="1"/>
</dbReference>
<dbReference type="SUPFAM" id="SSF57959">
    <property type="entry name" value="Leucine zipper domain"/>
    <property type="match status" value="1"/>
</dbReference>
<dbReference type="Pfam" id="PF00170">
    <property type="entry name" value="bZIP_1"/>
    <property type="match status" value="1"/>
</dbReference>
<comment type="similarity">
    <text evidence="2">Belongs to the bZIP family.</text>
</comment>
<evidence type="ECO:0000259" key="8">
    <source>
        <dbReference type="SMART" id="SM00338"/>
    </source>
</evidence>
<keyword evidence="3" id="KW-0805">Transcription regulation</keyword>
<dbReference type="GO" id="GO:0043565">
    <property type="term" value="F:sequence-specific DNA binding"/>
    <property type="evidence" value="ECO:0007669"/>
    <property type="project" value="InterPro"/>
</dbReference>
<dbReference type="InterPro" id="IPR046347">
    <property type="entry name" value="bZIP_sf"/>
</dbReference>
<evidence type="ECO:0000313" key="10">
    <source>
        <dbReference type="Proteomes" id="UP000250235"/>
    </source>
</evidence>
<dbReference type="Proteomes" id="UP000250235">
    <property type="component" value="Unassembled WGS sequence"/>
</dbReference>
<feature type="domain" description="BZIP" evidence="8">
    <location>
        <begin position="118"/>
        <end position="182"/>
    </location>
</feature>
<evidence type="ECO:0000256" key="6">
    <source>
        <dbReference type="ARBA" id="ARBA00023242"/>
    </source>
</evidence>
<organism evidence="9 10">
    <name type="scientific">Dorcoceras hygrometricum</name>
    <dbReference type="NCBI Taxonomy" id="472368"/>
    <lineage>
        <taxon>Eukaryota</taxon>
        <taxon>Viridiplantae</taxon>
        <taxon>Streptophyta</taxon>
        <taxon>Embryophyta</taxon>
        <taxon>Tracheophyta</taxon>
        <taxon>Spermatophyta</taxon>
        <taxon>Magnoliopsida</taxon>
        <taxon>eudicotyledons</taxon>
        <taxon>Gunneridae</taxon>
        <taxon>Pentapetalae</taxon>
        <taxon>asterids</taxon>
        <taxon>lamiids</taxon>
        <taxon>Lamiales</taxon>
        <taxon>Gesneriaceae</taxon>
        <taxon>Didymocarpoideae</taxon>
        <taxon>Trichosporeae</taxon>
        <taxon>Loxocarpinae</taxon>
        <taxon>Dorcoceras</taxon>
    </lineage>
</organism>
<dbReference type="InterPro" id="IPR045314">
    <property type="entry name" value="bZIP_plant_GBF1"/>
</dbReference>
<reference evidence="9 10" key="1">
    <citation type="journal article" date="2015" name="Proc. Natl. Acad. Sci. U.S.A.">
        <title>The resurrection genome of Boea hygrometrica: A blueprint for survival of dehydration.</title>
        <authorList>
            <person name="Xiao L."/>
            <person name="Yang G."/>
            <person name="Zhang L."/>
            <person name="Yang X."/>
            <person name="Zhao S."/>
            <person name="Ji Z."/>
            <person name="Zhou Q."/>
            <person name="Hu M."/>
            <person name="Wang Y."/>
            <person name="Chen M."/>
            <person name="Xu Y."/>
            <person name="Jin H."/>
            <person name="Xiao X."/>
            <person name="Hu G."/>
            <person name="Bao F."/>
            <person name="Hu Y."/>
            <person name="Wan P."/>
            <person name="Li L."/>
            <person name="Deng X."/>
            <person name="Kuang T."/>
            <person name="Xiang C."/>
            <person name="Zhu J.K."/>
            <person name="Oliver M.J."/>
            <person name="He Y."/>
        </authorList>
    </citation>
    <scope>NUCLEOTIDE SEQUENCE [LARGE SCALE GENOMIC DNA]</scope>
    <source>
        <strain evidence="10">cv. XS01</strain>
    </source>
</reference>
<proteinExistence type="inferred from homology"/>
<feature type="compositionally biased region" description="Polar residues" evidence="7">
    <location>
        <begin position="97"/>
        <end position="112"/>
    </location>
</feature>
<dbReference type="PANTHER" id="PTHR45967">
    <property type="entry name" value="G-BOX-BINDING FACTOR 3-RELATED"/>
    <property type="match status" value="1"/>
</dbReference>